<sequence>MKNTASEIVFLIEEDPEDGYVATALGEPIFTQASDMTTLKEMVRDAVRCHFPDEDTRPKVIRLHFVRDEVIAS</sequence>
<dbReference type="EMBL" id="CP030118">
    <property type="protein sequence ID" value="QDL08180.1"/>
    <property type="molecule type" value="Genomic_DNA"/>
</dbReference>
<name>A0A856MCZ3_9CYAN</name>
<gene>
    <name evidence="1" type="ORF">DP114_09945</name>
</gene>
<reference evidence="1 2" key="1">
    <citation type="submission" date="2018-06" db="EMBL/GenBank/DDBJ databases">
        <title>Comparative genomics of Brasilonema spp. strains.</title>
        <authorList>
            <person name="Alvarenga D.O."/>
            <person name="Fiore M.F."/>
            <person name="Varani A.M."/>
        </authorList>
    </citation>
    <scope>NUCLEOTIDE SEQUENCE [LARGE SCALE GENOMIC DNA]</scope>
    <source>
        <strain evidence="1 2">CENA114</strain>
    </source>
</reference>
<evidence type="ECO:0000313" key="2">
    <source>
        <dbReference type="Proteomes" id="UP000503129"/>
    </source>
</evidence>
<dbReference type="Gene3D" id="3.30.160.250">
    <property type="match status" value="1"/>
</dbReference>
<dbReference type="Proteomes" id="UP000503129">
    <property type="component" value="Chromosome"/>
</dbReference>
<keyword evidence="2" id="KW-1185">Reference proteome</keyword>
<organism evidence="1 2">
    <name type="scientific">Brasilonema sennae CENA114</name>
    <dbReference type="NCBI Taxonomy" id="415709"/>
    <lineage>
        <taxon>Bacteria</taxon>
        <taxon>Bacillati</taxon>
        <taxon>Cyanobacteriota</taxon>
        <taxon>Cyanophyceae</taxon>
        <taxon>Nostocales</taxon>
        <taxon>Scytonemataceae</taxon>
        <taxon>Brasilonema</taxon>
        <taxon>Bromeliae group (in: Brasilonema)</taxon>
    </lineage>
</organism>
<proteinExistence type="predicted"/>
<evidence type="ECO:0000313" key="1">
    <source>
        <dbReference type="EMBL" id="QDL08180.1"/>
    </source>
</evidence>
<dbReference type="AlphaFoldDB" id="A0A856MCZ3"/>
<dbReference type="KEGG" id="bsen:DP114_09945"/>
<accession>A0A856MCZ3</accession>
<protein>
    <submittedName>
        <fullName evidence="1">2-oxoisovalerate dehydrogenase E1 subunit beta</fullName>
    </submittedName>
</protein>
<dbReference type="RefSeq" id="WP_169263144.1">
    <property type="nucleotide sequence ID" value="NZ_CAWOXK010000001.1"/>
</dbReference>